<dbReference type="InterPro" id="IPR028889">
    <property type="entry name" value="USP"/>
</dbReference>
<proteinExistence type="inferred from homology"/>
<keyword evidence="7" id="KW-0788">Thiol protease</keyword>
<feature type="domain" description="USP" evidence="9">
    <location>
        <begin position="144"/>
        <end position="586"/>
    </location>
</feature>
<dbReference type="Proteomes" id="UP000663845">
    <property type="component" value="Unassembled WGS sequence"/>
</dbReference>
<evidence type="ECO:0000256" key="2">
    <source>
        <dbReference type="ARBA" id="ARBA00009085"/>
    </source>
</evidence>
<evidence type="ECO:0000313" key="11">
    <source>
        <dbReference type="Proteomes" id="UP000663845"/>
    </source>
</evidence>
<sequence>MWFILNPINIFYDFVLYLIIDNITKFIVVHNRKEKRFDILLYECMFLGFLIGFISFYYYIPYVLIVFLLIHIIGTLYSEKNLGTIREIFRNLFNWIINLILYRSNSKVSERKNIPKEYLYNYHLKPTNDLRLQQSSFLQTLPRPGIFNLHGTTCSLNALLQSLASLNGFYLSLQRNINISRYSYDPIVLTFVDLISQLRNDHRTSEYKHWNTLIDTSEFISKLNVTYPNLLTQKTTTDICELFQCIIDVLNESLSKQSSLYSTNVIEQVQNSKLTTFSLDYLNKLFAETEAQLHDTITLDNLDTQTSCIIQYVDLTWLLHHIQLGSLIKHTFSGQILHAHCCNNCSHVRFRTEPFQILILPVNKTNTTLEKILSQLTKIEMIDSTSCSHCFNDHNIGLKHTPLLNPIPTPLSPIITSRHQFSDQIFASTPISSSINNIIPLTKTHLNYKIKKQTMIANFPDILSIQLKRFSYDRLSQTGIKLNTSIIIEPEKILDLSHLHYTTWLGLTNLSNIYHYRLIAICLHLSENSSTNLTPSIQGHNVQTIVQDQPLARSIGNSYGQQQVQPIVQDQSLVRSIGNSYGQQQDFQPATRTLGNSYGQQQVQTIVQDQPLVRAVGNSYGQQQDFQPATRTLGNSYGQQDVQPIVQDQLLVRSVGNSYGQPQVQTIVQDQPLVRSVGNSYGQQDLQPVFPVRSHHGHGRRVEQSYGGY</sequence>
<evidence type="ECO:0000256" key="6">
    <source>
        <dbReference type="ARBA" id="ARBA00022801"/>
    </source>
</evidence>
<evidence type="ECO:0000313" key="10">
    <source>
        <dbReference type="EMBL" id="CAF0870030.1"/>
    </source>
</evidence>
<dbReference type="GO" id="GO:0006508">
    <property type="term" value="P:proteolysis"/>
    <property type="evidence" value="ECO:0007669"/>
    <property type="project" value="UniProtKB-KW"/>
</dbReference>
<dbReference type="PANTHER" id="PTHR24006:SF888">
    <property type="entry name" value="UBIQUITIN CARBOXYL-TERMINAL HYDROLASE 30"/>
    <property type="match status" value="1"/>
</dbReference>
<dbReference type="PANTHER" id="PTHR24006">
    <property type="entry name" value="UBIQUITIN CARBOXYL-TERMINAL HYDROLASE"/>
    <property type="match status" value="1"/>
</dbReference>
<dbReference type="InterPro" id="IPR001394">
    <property type="entry name" value="Peptidase_C19_UCH"/>
</dbReference>
<protein>
    <recommendedName>
        <fullName evidence="3">ubiquitinyl hydrolase 1</fullName>
        <ecNumber evidence="3">3.4.19.12</ecNumber>
    </recommendedName>
</protein>
<keyword evidence="8" id="KW-0812">Transmembrane</keyword>
<evidence type="ECO:0000256" key="4">
    <source>
        <dbReference type="ARBA" id="ARBA00022670"/>
    </source>
</evidence>
<evidence type="ECO:0000256" key="8">
    <source>
        <dbReference type="SAM" id="Phobius"/>
    </source>
</evidence>
<evidence type="ECO:0000259" key="9">
    <source>
        <dbReference type="PROSITE" id="PS50235"/>
    </source>
</evidence>
<keyword evidence="4" id="KW-0645">Protease</keyword>
<evidence type="ECO:0000256" key="3">
    <source>
        <dbReference type="ARBA" id="ARBA00012759"/>
    </source>
</evidence>
<name>A0A813XPW6_9BILA</name>
<organism evidence="10 11">
    <name type="scientific">Adineta steineri</name>
    <dbReference type="NCBI Taxonomy" id="433720"/>
    <lineage>
        <taxon>Eukaryota</taxon>
        <taxon>Metazoa</taxon>
        <taxon>Spiralia</taxon>
        <taxon>Gnathifera</taxon>
        <taxon>Rotifera</taxon>
        <taxon>Eurotatoria</taxon>
        <taxon>Bdelloidea</taxon>
        <taxon>Adinetida</taxon>
        <taxon>Adinetidae</taxon>
        <taxon>Adineta</taxon>
    </lineage>
</organism>
<dbReference type="InterPro" id="IPR050164">
    <property type="entry name" value="Peptidase_C19"/>
</dbReference>
<feature type="transmembrane region" description="Helical" evidence="8">
    <location>
        <begin position="6"/>
        <end position="28"/>
    </location>
</feature>
<dbReference type="GO" id="GO:0005829">
    <property type="term" value="C:cytosol"/>
    <property type="evidence" value="ECO:0007669"/>
    <property type="project" value="TreeGrafter"/>
</dbReference>
<comment type="catalytic activity">
    <reaction evidence="1">
        <text>Thiol-dependent hydrolysis of ester, thioester, amide, peptide and isopeptide bonds formed by the C-terminal Gly of ubiquitin (a 76-residue protein attached to proteins as an intracellular targeting signal).</text>
        <dbReference type="EC" id="3.4.19.12"/>
    </reaction>
</comment>
<dbReference type="CDD" id="cd02257">
    <property type="entry name" value="Peptidase_C19"/>
    <property type="match status" value="1"/>
</dbReference>
<dbReference type="GO" id="GO:0005634">
    <property type="term" value="C:nucleus"/>
    <property type="evidence" value="ECO:0007669"/>
    <property type="project" value="TreeGrafter"/>
</dbReference>
<evidence type="ECO:0000256" key="7">
    <source>
        <dbReference type="ARBA" id="ARBA00022807"/>
    </source>
</evidence>
<keyword evidence="8" id="KW-0472">Membrane</keyword>
<evidence type="ECO:0000256" key="5">
    <source>
        <dbReference type="ARBA" id="ARBA00022786"/>
    </source>
</evidence>
<dbReference type="SUPFAM" id="SSF54001">
    <property type="entry name" value="Cysteine proteinases"/>
    <property type="match status" value="1"/>
</dbReference>
<dbReference type="GO" id="GO:0016579">
    <property type="term" value="P:protein deubiquitination"/>
    <property type="evidence" value="ECO:0007669"/>
    <property type="project" value="InterPro"/>
</dbReference>
<dbReference type="EC" id="3.4.19.12" evidence="3"/>
<accession>A0A813XPW6</accession>
<reference evidence="10" key="1">
    <citation type="submission" date="2021-02" db="EMBL/GenBank/DDBJ databases">
        <authorList>
            <person name="Nowell W R."/>
        </authorList>
    </citation>
    <scope>NUCLEOTIDE SEQUENCE</scope>
</reference>
<comment type="caution">
    <text evidence="10">The sequence shown here is derived from an EMBL/GenBank/DDBJ whole genome shotgun (WGS) entry which is preliminary data.</text>
</comment>
<comment type="similarity">
    <text evidence="2">Belongs to the peptidase C19 family.</text>
</comment>
<evidence type="ECO:0000256" key="1">
    <source>
        <dbReference type="ARBA" id="ARBA00000707"/>
    </source>
</evidence>
<dbReference type="InterPro" id="IPR038765">
    <property type="entry name" value="Papain-like_cys_pep_sf"/>
</dbReference>
<dbReference type="EMBL" id="CAJNOG010000062">
    <property type="protein sequence ID" value="CAF0870030.1"/>
    <property type="molecule type" value="Genomic_DNA"/>
</dbReference>
<dbReference type="PROSITE" id="PS50235">
    <property type="entry name" value="USP_3"/>
    <property type="match status" value="1"/>
</dbReference>
<dbReference type="Gene3D" id="3.90.70.10">
    <property type="entry name" value="Cysteine proteinases"/>
    <property type="match status" value="1"/>
</dbReference>
<keyword evidence="5" id="KW-0833">Ubl conjugation pathway</keyword>
<keyword evidence="6" id="KW-0378">Hydrolase</keyword>
<dbReference type="GO" id="GO:0004843">
    <property type="term" value="F:cysteine-type deubiquitinase activity"/>
    <property type="evidence" value="ECO:0007669"/>
    <property type="project" value="UniProtKB-EC"/>
</dbReference>
<dbReference type="AlphaFoldDB" id="A0A813XPW6"/>
<gene>
    <name evidence="10" type="ORF">JYZ213_LOCUS8904</name>
</gene>
<dbReference type="Pfam" id="PF00443">
    <property type="entry name" value="UCH"/>
    <property type="match status" value="1"/>
</dbReference>
<keyword evidence="8" id="KW-1133">Transmembrane helix</keyword>